<dbReference type="STRING" id="1235802.C823_04519"/>
<evidence type="ECO:0000313" key="2">
    <source>
        <dbReference type="Proteomes" id="UP000012589"/>
    </source>
</evidence>
<dbReference type="Proteomes" id="UP000012589">
    <property type="component" value="Unassembled WGS sequence"/>
</dbReference>
<keyword evidence="2" id="KW-1185">Reference proteome</keyword>
<dbReference type="AlphaFoldDB" id="N2A4J7"/>
<gene>
    <name evidence="1" type="ORF">C823_04519</name>
</gene>
<dbReference type="HOGENOM" id="CLU_3365542_0_0_9"/>
<name>N2A4J7_9FIRM</name>
<comment type="caution">
    <text evidence="1">The sequence shown here is derived from an EMBL/GenBank/DDBJ whole genome shotgun (WGS) entry which is preliminary data.</text>
</comment>
<protein>
    <submittedName>
        <fullName evidence="1">Uncharacterized protein</fullName>
    </submittedName>
</protein>
<accession>N2A4J7</accession>
<proteinExistence type="predicted"/>
<reference evidence="1 2" key="1">
    <citation type="journal article" date="2014" name="Genome Announc.">
        <title>Draft genome sequences of the altered schaedler flora, a defined bacterial community from gnotobiotic mice.</title>
        <authorList>
            <person name="Wannemuehler M.J."/>
            <person name="Overstreet A.M."/>
            <person name="Ward D.V."/>
            <person name="Phillips G.J."/>
        </authorList>
    </citation>
    <scope>NUCLEOTIDE SEQUENCE [LARGE SCALE GENOMIC DNA]</scope>
    <source>
        <strain evidence="1 2">ASF492</strain>
    </source>
</reference>
<organism evidence="1 2">
    <name type="scientific">Eubacterium plexicaudatum ASF492</name>
    <dbReference type="NCBI Taxonomy" id="1235802"/>
    <lineage>
        <taxon>Bacteria</taxon>
        <taxon>Bacillati</taxon>
        <taxon>Bacillota</taxon>
        <taxon>Clostridia</taxon>
        <taxon>Eubacteriales</taxon>
        <taxon>Eubacteriaceae</taxon>
        <taxon>Eubacterium</taxon>
    </lineage>
</organism>
<dbReference type="EMBL" id="AQFT01000133">
    <property type="protein sequence ID" value="EMZ21378.1"/>
    <property type="molecule type" value="Genomic_DNA"/>
</dbReference>
<sequence>MKRVSYLGYQVAKAIYRNVILVSASDNEALIFIYK</sequence>
<evidence type="ECO:0000313" key="1">
    <source>
        <dbReference type="EMBL" id="EMZ21378.1"/>
    </source>
</evidence>